<dbReference type="AlphaFoldDB" id="I3V4P3"/>
<reference evidence="1 2" key="1">
    <citation type="journal article" date="2012" name="J. Bacteriol.">
        <title>Complete Genome Sequence of the Naphthalene-Degrading Pseudomonas putida Strain ND6.</title>
        <authorList>
            <person name="Li S."/>
            <person name="Zhao H."/>
            <person name="Li Y."/>
            <person name="Niu S."/>
            <person name="Cai B."/>
        </authorList>
    </citation>
    <scope>NUCLEOTIDE SEQUENCE [LARGE SCALE GENOMIC DNA]</scope>
    <source>
        <strain evidence="1 2">ND6</strain>
    </source>
</reference>
<accession>I3V4P3</accession>
<evidence type="ECO:0000313" key="2">
    <source>
        <dbReference type="Proteomes" id="UP000005268"/>
    </source>
</evidence>
<dbReference type="EMBL" id="CP003588">
    <property type="protein sequence ID" value="AFK72714.1"/>
    <property type="molecule type" value="Genomic_DNA"/>
</dbReference>
<dbReference type="KEGG" id="ppi:YSA_10961"/>
<proteinExistence type="predicted"/>
<name>I3V4P3_PSEPU</name>
<dbReference type="HOGENOM" id="CLU_3331829_0_0_6"/>
<gene>
    <name evidence="1" type="ORF">YSA_10961</name>
</gene>
<dbReference type="Proteomes" id="UP000005268">
    <property type="component" value="Chromosome"/>
</dbReference>
<protein>
    <submittedName>
        <fullName evidence="1">Uncharacterized protein</fullName>
    </submittedName>
</protein>
<evidence type="ECO:0000313" key="1">
    <source>
        <dbReference type="EMBL" id="AFK72714.1"/>
    </source>
</evidence>
<sequence>MERRAWQGTKIRQYMAGSRFVRAIYAKLQSRDDINQHM</sequence>
<organism evidence="1 2">
    <name type="scientific">Pseudomonas putida ND6</name>
    <dbReference type="NCBI Taxonomy" id="231023"/>
    <lineage>
        <taxon>Bacteria</taxon>
        <taxon>Pseudomonadati</taxon>
        <taxon>Pseudomonadota</taxon>
        <taxon>Gammaproteobacteria</taxon>
        <taxon>Pseudomonadales</taxon>
        <taxon>Pseudomonadaceae</taxon>
        <taxon>Pseudomonas</taxon>
    </lineage>
</organism>